<dbReference type="InParanoid" id="A0A316V3R6"/>
<evidence type="ECO:0000313" key="3">
    <source>
        <dbReference type="Proteomes" id="UP000245771"/>
    </source>
</evidence>
<evidence type="ECO:0000256" key="1">
    <source>
        <dbReference type="SAM" id="MobiDB-lite"/>
    </source>
</evidence>
<feature type="compositionally biased region" description="Polar residues" evidence="1">
    <location>
        <begin position="287"/>
        <end position="298"/>
    </location>
</feature>
<dbReference type="Proteomes" id="UP000245771">
    <property type="component" value="Unassembled WGS sequence"/>
</dbReference>
<dbReference type="RefSeq" id="XP_025351940.1">
    <property type="nucleotide sequence ID" value="XM_025497965.1"/>
</dbReference>
<evidence type="ECO:0000313" key="2">
    <source>
        <dbReference type="EMBL" id="PWN31638.1"/>
    </source>
</evidence>
<feature type="compositionally biased region" description="Basic and acidic residues" evidence="1">
    <location>
        <begin position="168"/>
        <end position="185"/>
    </location>
</feature>
<feature type="compositionally biased region" description="Low complexity" evidence="1">
    <location>
        <begin position="187"/>
        <end position="196"/>
    </location>
</feature>
<proteinExistence type="predicted"/>
<organism evidence="2 3">
    <name type="scientific">Meira miltonrushii</name>
    <dbReference type="NCBI Taxonomy" id="1280837"/>
    <lineage>
        <taxon>Eukaryota</taxon>
        <taxon>Fungi</taxon>
        <taxon>Dikarya</taxon>
        <taxon>Basidiomycota</taxon>
        <taxon>Ustilaginomycotina</taxon>
        <taxon>Exobasidiomycetes</taxon>
        <taxon>Exobasidiales</taxon>
        <taxon>Brachybasidiaceae</taxon>
        <taxon>Meira</taxon>
    </lineage>
</organism>
<accession>A0A316V3R6</accession>
<dbReference type="EMBL" id="KZ819607">
    <property type="protein sequence ID" value="PWN31638.1"/>
    <property type="molecule type" value="Genomic_DNA"/>
</dbReference>
<name>A0A316V3R6_9BASI</name>
<feature type="region of interest" description="Disordered" evidence="1">
    <location>
        <begin position="1"/>
        <end position="24"/>
    </location>
</feature>
<protein>
    <submittedName>
        <fullName evidence="2">Uncharacterized protein</fullName>
    </submittedName>
</protein>
<dbReference type="GeneID" id="37019746"/>
<feature type="region of interest" description="Disordered" evidence="1">
    <location>
        <begin position="140"/>
        <end position="254"/>
    </location>
</feature>
<feature type="region of interest" description="Disordered" evidence="1">
    <location>
        <begin position="398"/>
        <end position="423"/>
    </location>
</feature>
<reference evidence="2 3" key="1">
    <citation type="journal article" date="2018" name="Mol. Biol. Evol.">
        <title>Broad Genomic Sampling Reveals a Smut Pathogenic Ancestry of the Fungal Clade Ustilaginomycotina.</title>
        <authorList>
            <person name="Kijpornyongpan T."/>
            <person name="Mondo S.J."/>
            <person name="Barry K."/>
            <person name="Sandor L."/>
            <person name="Lee J."/>
            <person name="Lipzen A."/>
            <person name="Pangilinan J."/>
            <person name="LaButti K."/>
            <person name="Hainaut M."/>
            <person name="Henrissat B."/>
            <person name="Grigoriev I.V."/>
            <person name="Spatafora J.W."/>
            <person name="Aime M.C."/>
        </authorList>
    </citation>
    <scope>NUCLEOTIDE SEQUENCE [LARGE SCALE GENOMIC DNA]</scope>
    <source>
        <strain evidence="2 3">MCA 3882</strain>
    </source>
</reference>
<feature type="region of interest" description="Disordered" evidence="1">
    <location>
        <begin position="260"/>
        <end position="279"/>
    </location>
</feature>
<feature type="region of interest" description="Disordered" evidence="1">
    <location>
        <begin position="286"/>
        <end position="321"/>
    </location>
</feature>
<keyword evidence="3" id="KW-1185">Reference proteome</keyword>
<feature type="compositionally biased region" description="Polar residues" evidence="1">
    <location>
        <begin position="305"/>
        <end position="319"/>
    </location>
</feature>
<feature type="compositionally biased region" description="Polar residues" evidence="1">
    <location>
        <begin position="227"/>
        <end position="238"/>
    </location>
</feature>
<sequence length="439" mass="49876">MSSWAPASARKPAPQHTFDRDYEATRPQRGESLYQWATADYFNMNHKTWLNGYTMIDHELKVVPKTEKFMLTAKVADEECAKCKEINRTRKEGEPKIPCIVSKVDGRCALCLVTKQKTWACQSVLPASYPWPSNVPRRVSKPAVPPFQQSSPVSPRSTSPAWTVDTVGEERRRRDGRDSPRERAPRRSASPVRQPRYYTLKAPTPKEPAEMMAQRKRRQSVSAFEVANSSTKSLSHRASTVEPGSRGNDDSGVVRPAEIAISTPPRPAPDDDDEPEEVHFSKEQIEAFSQSKKQTSTLPKERAGTRQSTTIAGSSTMSSPIVDHLKGVHDMIKGLEDTNSALLRERAELLSKIEELQAHDGRAERANMELKIATTESEIENLQIRNNILRQKNKEYEKKNKEYEEKYEESHKRSIRAEEKVSQHEATMRNIFGMVQKYQ</sequence>
<feature type="compositionally biased region" description="Low complexity" evidence="1">
    <location>
        <begin position="146"/>
        <end position="157"/>
    </location>
</feature>
<gene>
    <name evidence="2" type="ORF">FA14DRAFT_158452</name>
</gene>
<dbReference type="AlphaFoldDB" id="A0A316V3R6"/>